<reference evidence="1 2" key="1">
    <citation type="submission" date="2014-07" db="EMBL/GenBank/DDBJ databases">
        <authorList>
            <person name="Wibberg Daniel"/>
        </authorList>
    </citation>
    <scope>NUCLEOTIDE SEQUENCE [LARGE SCALE GENOMIC DNA]</scope>
</reference>
<sequence length="294" mass="34026">MTYIIENANLYKQNQLITTSLLVDNGKILSVQPNFPKYLYMKMSAKDFIMTSTSVFYADGVPQDKDTTIEQYMISRYLAKGCTTVLVSAYIKNVNELDQAIEEVRNFYKNSPLDYTIAVKIPIKDFTVPFVLKCKRKKIPAIFIEFNDKRELYKIPWGWIREALFPYNSPLIPVIVNSGKEKEDLLQTWQSILQREKIPHIEESLSEQTPLHLQVLKKIGIYPLKGYLQTGGELSYNLYLSGNEHPVFSFMNDEKKFILAVTVHKGKIVKAGEKIYYNLENGEEFTINRPSFFS</sequence>
<organism evidence="1 2">
    <name type="scientific">Caldibacillus thermoamylovorans</name>
    <dbReference type="NCBI Taxonomy" id="35841"/>
    <lineage>
        <taxon>Bacteria</taxon>
        <taxon>Bacillati</taxon>
        <taxon>Bacillota</taxon>
        <taxon>Bacilli</taxon>
        <taxon>Bacillales</taxon>
        <taxon>Bacillaceae</taxon>
        <taxon>Caldibacillus</taxon>
    </lineage>
</organism>
<dbReference type="Proteomes" id="UP000040576">
    <property type="component" value="Unassembled WGS sequence"/>
</dbReference>
<evidence type="ECO:0000313" key="2">
    <source>
        <dbReference type="Proteomes" id="UP000040576"/>
    </source>
</evidence>
<evidence type="ECO:0000313" key="1">
    <source>
        <dbReference type="EMBL" id="CEE01870.1"/>
    </source>
</evidence>
<name>A0A090J207_9BACI</name>
<proteinExistence type="predicted"/>
<keyword evidence="2" id="KW-1185">Reference proteome</keyword>
<gene>
    <name evidence="1" type="ORF">BT1A1_2048</name>
</gene>
<dbReference type="EMBL" id="CCRF01000061">
    <property type="protein sequence ID" value="CEE01870.1"/>
    <property type="molecule type" value="Genomic_DNA"/>
</dbReference>
<dbReference type="RefSeq" id="WP_034770637.1">
    <property type="nucleotide sequence ID" value="NZ_CCRF01000061.1"/>
</dbReference>
<protein>
    <submittedName>
        <fullName evidence="1">Uncharacterized protein</fullName>
    </submittedName>
</protein>
<accession>A0A090J207</accession>
<dbReference type="AlphaFoldDB" id="A0A090J207"/>